<protein>
    <submittedName>
        <fullName evidence="2">GCN5 family acetyltransferase</fullName>
    </submittedName>
</protein>
<dbReference type="CDD" id="cd04301">
    <property type="entry name" value="NAT_SF"/>
    <property type="match status" value="1"/>
</dbReference>
<dbReference type="GO" id="GO:0016747">
    <property type="term" value="F:acyltransferase activity, transferring groups other than amino-acyl groups"/>
    <property type="evidence" value="ECO:0007669"/>
    <property type="project" value="InterPro"/>
</dbReference>
<sequence length="145" mass="16737">MELILQHITSKNYENVADLELLGEQKNFLASNTWSLVEAAYNDGYEARAIYQKDKLVGFIMWVHETEKRISIWRFMVDHKFQNQGIGRSALNLALNEIKLVNGIEEIEICYNPDNSLAKRLFFSCGFKEVGMDKDNEDMLAVITI</sequence>
<dbReference type="PROSITE" id="PS51186">
    <property type="entry name" value="GNAT"/>
    <property type="match status" value="1"/>
</dbReference>
<comment type="caution">
    <text evidence="2">The sequence shown here is derived from an EMBL/GenBank/DDBJ whole genome shotgun (WGS) entry which is preliminary data.</text>
</comment>
<dbReference type="PATRIC" id="fig|187330.3.peg.3045"/>
<dbReference type="SUPFAM" id="SSF55729">
    <property type="entry name" value="Acyl-CoA N-acyltransferases (Nat)"/>
    <property type="match status" value="1"/>
</dbReference>
<evidence type="ECO:0000313" key="3">
    <source>
        <dbReference type="Proteomes" id="UP000037848"/>
    </source>
</evidence>
<feature type="domain" description="N-acetyltransferase" evidence="1">
    <location>
        <begin position="3"/>
        <end position="145"/>
    </location>
</feature>
<dbReference type="Proteomes" id="UP000037848">
    <property type="component" value="Unassembled WGS sequence"/>
</dbReference>
<accession>A0A0N1EA71</accession>
<reference evidence="2 3" key="1">
    <citation type="submission" date="2015-08" db="EMBL/GenBank/DDBJ databases">
        <title>Draft Genome Sequence of Pseudoalteromonas porphyrae UCD-SED14.</title>
        <authorList>
            <person name="Coil D.A."/>
            <person name="Jospin G."/>
            <person name="Lee R.D."/>
            <person name="Eisen J.A."/>
        </authorList>
    </citation>
    <scope>NUCLEOTIDE SEQUENCE [LARGE SCALE GENOMIC DNA]</scope>
    <source>
        <strain evidence="2 3">UCD-SED14</strain>
    </source>
</reference>
<name>A0A0N1EA71_9GAMM</name>
<dbReference type="InterPro" id="IPR016181">
    <property type="entry name" value="Acyl_CoA_acyltransferase"/>
</dbReference>
<dbReference type="AlphaFoldDB" id="A0A0N1EA71"/>
<proteinExistence type="predicted"/>
<dbReference type="Gene3D" id="1.10.287.900">
    <property type="entry name" value="The crystal structure of the spermine/spermidine acetyltransferase from enterococcus faecali"/>
    <property type="match status" value="1"/>
</dbReference>
<dbReference type="RefSeq" id="WP_054456079.1">
    <property type="nucleotide sequence ID" value="NZ_LHPH01000037.1"/>
</dbReference>
<organism evidence="2 3">
    <name type="scientific">Pseudoalteromonas porphyrae</name>
    <dbReference type="NCBI Taxonomy" id="187330"/>
    <lineage>
        <taxon>Bacteria</taxon>
        <taxon>Pseudomonadati</taxon>
        <taxon>Pseudomonadota</taxon>
        <taxon>Gammaproteobacteria</taxon>
        <taxon>Alteromonadales</taxon>
        <taxon>Pseudoalteromonadaceae</taxon>
        <taxon>Pseudoalteromonas</taxon>
    </lineage>
</organism>
<evidence type="ECO:0000313" key="2">
    <source>
        <dbReference type="EMBL" id="KPH56690.1"/>
    </source>
</evidence>
<keyword evidence="3" id="KW-1185">Reference proteome</keyword>
<keyword evidence="2" id="KW-0808">Transferase</keyword>
<dbReference type="InterPro" id="IPR027455">
    <property type="entry name" value="Sper_AcTfrase_N"/>
</dbReference>
<dbReference type="EMBL" id="LHPH01000037">
    <property type="protein sequence ID" value="KPH56690.1"/>
    <property type="molecule type" value="Genomic_DNA"/>
</dbReference>
<gene>
    <name evidence="2" type="ORF">ADS77_20595</name>
</gene>
<evidence type="ECO:0000259" key="1">
    <source>
        <dbReference type="PROSITE" id="PS51186"/>
    </source>
</evidence>
<dbReference type="OrthoDB" id="9127144at2"/>
<dbReference type="Pfam" id="PF00583">
    <property type="entry name" value="Acetyltransf_1"/>
    <property type="match status" value="1"/>
</dbReference>
<dbReference type="Gene3D" id="3.40.630.30">
    <property type="match status" value="1"/>
</dbReference>
<dbReference type="InterPro" id="IPR000182">
    <property type="entry name" value="GNAT_dom"/>
</dbReference>